<reference evidence="1" key="1">
    <citation type="submission" date="2021-12" db="EMBL/GenBank/DDBJ databases">
        <authorList>
            <person name="King R."/>
        </authorList>
    </citation>
    <scope>NUCLEOTIDE SEQUENCE</scope>
</reference>
<evidence type="ECO:0000313" key="1">
    <source>
        <dbReference type="EMBL" id="CAD0205384.1"/>
    </source>
</evidence>
<dbReference type="Proteomes" id="UP001154114">
    <property type="component" value="Chromosome 24"/>
</dbReference>
<evidence type="ECO:0000313" key="2">
    <source>
        <dbReference type="Proteomes" id="UP001154114"/>
    </source>
</evidence>
<gene>
    <name evidence="1" type="ORF">CINC_LOCUS7685</name>
</gene>
<keyword evidence="2" id="KW-1185">Reference proteome</keyword>
<proteinExistence type="predicted"/>
<name>A0A9N8L5G8_CHRIL</name>
<dbReference type="EMBL" id="LR824027">
    <property type="protein sequence ID" value="CAD0205384.1"/>
    <property type="molecule type" value="Genomic_DNA"/>
</dbReference>
<organism evidence="1 2">
    <name type="scientific">Chrysodeixis includens</name>
    <name type="common">Soybean looper</name>
    <name type="synonym">Pseudoplusia includens</name>
    <dbReference type="NCBI Taxonomy" id="689277"/>
    <lineage>
        <taxon>Eukaryota</taxon>
        <taxon>Metazoa</taxon>
        <taxon>Ecdysozoa</taxon>
        <taxon>Arthropoda</taxon>
        <taxon>Hexapoda</taxon>
        <taxon>Insecta</taxon>
        <taxon>Pterygota</taxon>
        <taxon>Neoptera</taxon>
        <taxon>Endopterygota</taxon>
        <taxon>Lepidoptera</taxon>
        <taxon>Glossata</taxon>
        <taxon>Ditrysia</taxon>
        <taxon>Noctuoidea</taxon>
        <taxon>Noctuidae</taxon>
        <taxon>Plusiinae</taxon>
        <taxon>Chrysodeixis</taxon>
    </lineage>
</organism>
<sequence>MSNLEKMDDNICFALLLIQCMNHLNGSQKCYAKMQMVQVLHDAGLTEMIRVPMPDVEPPPLPPSPEPVNVLGNVETHVIVAPEEQGAQSELAEPQPRPIPVNNNSLASARPAIFFSYIKVCKSFIYRWGSTKSAGSASIYR</sequence>
<dbReference type="AlphaFoldDB" id="A0A9N8L5G8"/>
<protein>
    <submittedName>
        <fullName evidence="1">Uncharacterized protein</fullName>
    </submittedName>
</protein>
<accession>A0A9N8L5G8</accession>